<feature type="domain" description="Glycosyl transferase CAP10" evidence="3">
    <location>
        <begin position="202"/>
        <end position="517"/>
    </location>
</feature>
<evidence type="ECO:0000259" key="3">
    <source>
        <dbReference type="SMART" id="SM00672"/>
    </source>
</evidence>
<dbReference type="EMBL" id="BX295540">
    <property type="protein sequence ID" value="CAD79685.1"/>
    <property type="molecule type" value="Genomic_DNA"/>
</dbReference>
<feature type="region of interest" description="Disordered" evidence="1">
    <location>
        <begin position="411"/>
        <end position="434"/>
    </location>
</feature>
<dbReference type="VEuPathDB" id="FungiDB:NCU04012"/>
<reference evidence="4" key="1">
    <citation type="submission" date="2003-03" db="EMBL/GenBank/DDBJ databases">
        <authorList>
            <person name="Schulte U."/>
            <person name="Aign V."/>
            <person name="Hoheisel J."/>
            <person name="Brandt P."/>
            <person name="Fartmann B."/>
            <person name="Holland R."/>
            <person name="Nyakatura G."/>
            <person name="Mewes H.W."/>
            <person name="Mannhaupt G."/>
        </authorList>
    </citation>
    <scope>NUCLEOTIDE SEQUENCE</scope>
</reference>
<sequence length="906" mass="102138">MNITNLKYRQRRRLCKLVSVIFFSCLTLWSLVQYFFVRHGSSSSVVVSFPSLFSSLFFSSSVSSSSKEGGNFDPLNREEEEEVDYEAIASSRARSSLPPRGGSMRKLTDEILNNLFLDAETCRATFPGLMKEIDDTVAKGPFKVKRSSDLGPMQVRIKDGKMYVLHAQRKRDLSREMVNSRTAALHQLHRALLTLPPSDRSLVSDLDTILTINILDTPFGTALQYTRNADPVHAPSDPDARTFLIPHFSFWAWDLPFIGSISRAASAITNLETTQFQGNRWHSHKDPRAVWRGTTWFNSIHNPQLRYKLVSTAKAKPWADVQSLEWTTTSTTGNGENKNATNSLAIEDFCKYKYVLHTEGISYSGRFQFLQMCASVTLTPPIQWMQHTTHLVKPLFSSDLDLDKARSLRMRKDGKTKDTRAQPRKTANDGIWTPHARHERAWPKRYDPKEANIVFVSPDWSDLEDTIHWLEEHPKVAEGIARRQRELFVGGGYFSPAAEACYWRELVRGWAKMARPEKGEFEELGVPCINCLAVVACSQLEHHYTHGFPHCSMPPKRESNPLSCKHDPFKLLKRQLTTLAYEPECLTKGVPFQNSPAIVVPSESRHARSPVLPYPPHILRELFARDFLSACPRKRRMLVWIKKGVLQQLDVRRLHRLEDLFPVLAYVSVISSSISCSLSHTIKIPASFAISSPPTPHPGKADGRTHNFHLPLPQPNTTSRSRRPSLRQPSLLSASAMPTSASTPASTINPPSPHVHDRNKFGARIRLEPVRGQAVVHGMQQTKVTGQAHSRRGVATGAQVKDVQSRGEQEVELEGDIAGWNTDEEEKRRERERRGGFGREGRGAYTLRPITPKQAIEGIRVAILQGGGWSWSRLSDPYYRSTPRPYCGSSEFDVGVCRLGSDVVTV</sequence>
<keyword evidence="2" id="KW-0812">Transmembrane</keyword>
<proteinExistence type="predicted"/>
<feature type="region of interest" description="Disordered" evidence="1">
    <location>
        <begin position="776"/>
        <end position="812"/>
    </location>
</feature>
<accession>Q870P3</accession>
<feature type="compositionally biased region" description="Basic and acidic residues" evidence="1">
    <location>
        <begin position="411"/>
        <end position="421"/>
    </location>
</feature>
<feature type="transmembrane region" description="Helical" evidence="2">
    <location>
        <begin position="14"/>
        <end position="36"/>
    </location>
</feature>
<dbReference type="InterPro" id="IPR006598">
    <property type="entry name" value="CAP10"/>
</dbReference>
<dbReference type="SMART" id="SM00672">
    <property type="entry name" value="CAP10"/>
    <property type="match status" value="1"/>
</dbReference>
<organism evidence="4">
    <name type="scientific">Neurospora crassa</name>
    <dbReference type="NCBI Taxonomy" id="5141"/>
    <lineage>
        <taxon>Eukaryota</taxon>
        <taxon>Fungi</taxon>
        <taxon>Dikarya</taxon>
        <taxon>Ascomycota</taxon>
        <taxon>Pezizomycotina</taxon>
        <taxon>Sordariomycetes</taxon>
        <taxon>Sordariomycetidae</taxon>
        <taxon>Sordariales</taxon>
        <taxon>Sordariaceae</taxon>
        <taxon>Neurospora</taxon>
    </lineage>
</organism>
<dbReference type="PANTHER" id="PTHR12203">
    <property type="entry name" value="KDEL LYS-ASP-GLU-LEU CONTAINING - RELATED"/>
    <property type="match status" value="1"/>
</dbReference>
<name>Q870P3_NEUCS</name>
<dbReference type="AlphaFoldDB" id="Q870P3"/>
<evidence type="ECO:0000256" key="1">
    <source>
        <dbReference type="SAM" id="MobiDB-lite"/>
    </source>
</evidence>
<dbReference type="InterPro" id="IPR051091">
    <property type="entry name" value="O-Glucosyltr/Glycosyltrsf_90"/>
</dbReference>
<gene>
    <name evidence="4" type="primary">49D12.100</name>
</gene>
<dbReference type="Pfam" id="PF05686">
    <property type="entry name" value="Glyco_transf_90"/>
    <property type="match status" value="1"/>
</dbReference>
<feature type="compositionally biased region" description="Polar residues" evidence="1">
    <location>
        <begin position="779"/>
        <end position="788"/>
    </location>
</feature>
<feature type="region of interest" description="Disordered" evidence="1">
    <location>
        <begin position="689"/>
        <end position="758"/>
    </location>
</feature>
<protein>
    <submittedName>
        <fullName evidence="4">Uncharacterized protein 49D12.100</fullName>
    </submittedName>
</protein>
<evidence type="ECO:0000313" key="4">
    <source>
        <dbReference type="EMBL" id="CAD79685.1"/>
    </source>
</evidence>
<keyword evidence="2" id="KW-0472">Membrane</keyword>
<keyword evidence="2" id="KW-1133">Transmembrane helix</keyword>
<evidence type="ECO:0000256" key="2">
    <source>
        <dbReference type="SAM" id="Phobius"/>
    </source>
</evidence>
<feature type="compositionally biased region" description="Low complexity" evidence="1">
    <location>
        <begin position="726"/>
        <end position="749"/>
    </location>
</feature>
<reference evidence="4" key="2">
    <citation type="submission" date="2003-03" db="EMBL/GenBank/DDBJ databases">
        <authorList>
            <person name="German Neurospora genome project"/>
        </authorList>
    </citation>
    <scope>NUCLEOTIDE SEQUENCE</scope>
</reference>
<dbReference type="PANTHER" id="PTHR12203:SF63">
    <property type="entry name" value="GLYCOSYL TRANSFERASE CAP10 DOMAIN-CONTAINING PROTEIN"/>
    <property type="match status" value="1"/>
</dbReference>